<keyword evidence="1" id="KW-0732">Signal</keyword>
<evidence type="ECO:0000256" key="1">
    <source>
        <dbReference type="SAM" id="SignalP"/>
    </source>
</evidence>
<proteinExistence type="predicted"/>
<dbReference type="EMBL" id="CADEBC010000598">
    <property type="protein sequence ID" value="CAB3258568.1"/>
    <property type="molecule type" value="Genomic_DNA"/>
</dbReference>
<evidence type="ECO:0000313" key="3">
    <source>
        <dbReference type="EMBL" id="CAB3258568.1"/>
    </source>
</evidence>
<evidence type="ECO:0000313" key="5">
    <source>
        <dbReference type="Proteomes" id="UP000494256"/>
    </source>
</evidence>
<gene>
    <name evidence="3" type="ORF">APLA_LOCUS16597</name>
    <name evidence="2" type="ORF">APLA_LOCUS5705</name>
</gene>
<dbReference type="SUPFAM" id="SSF63829">
    <property type="entry name" value="Calcium-dependent phosphotriesterase"/>
    <property type="match status" value="1"/>
</dbReference>
<comment type="caution">
    <text evidence="2">The sequence shown here is derived from an EMBL/GenBank/DDBJ whole genome shotgun (WGS) entry which is preliminary data.</text>
</comment>
<dbReference type="Proteomes" id="UP000494106">
    <property type="component" value="Unassembled WGS sequence"/>
</dbReference>
<dbReference type="EMBL" id="CADEBD010000290">
    <property type="protein sequence ID" value="CAB3232506.1"/>
    <property type="molecule type" value="Genomic_DNA"/>
</dbReference>
<organism evidence="2 5">
    <name type="scientific">Arctia plantaginis</name>
    <name type="common">Wood tiger moth</name>
    <name type="synonym">Phalaena plantaginis</name>
    <dbReference type="NCBI Taxonomy" id="874455"/>
    <lineage>
        <taxon>Eukaryota</taxon>
        <taxon>Metazoa</taxon>
        <taxon>Ecdysozoa</taxon>
        <taxon>Arthropoda</taxon>
        <taxon>Hexapoda</taxon>
        <taxon>Insecta</taxon>
        <taxon>Pterygota</taxon>
        <taxon>Neoptera</taxon>
        <taxon>Endopterygota</taxon>
        <taxon>Lepidoptera</taxon>
        <taxon>Glossata</taxon>
        <taxon>Ditrysia</taxon>
        <taxon>Noctuoidea</taxon>
        <taxon>Erebidae</taxon>
        <taxon>Arctiinae</taxon>
        <taxon>Arctia</taxon>
    </lineage>
</organism>
<keyword evidence="4" id="KW-1185">Reference proteome</keyword>
<name>A0A8S0ZFP2_ARCPL</name>
<evidence type="ECO:0000313" key="2">
    <source>
        <dbReference type="EMBL" id="CAB3232506.1"/>
    </source>
</evidence>
<dbReference type="Gene3D" id="2.130.10.10">
    <property type="entry name" value="YVTN repeat-like/Quinoprotein amine dehydrogenase"/>
    <property type="match status" value="1"/>
</dbReference>
<accession>A0A8S0ZFP2</accession>
<dbReference type="OrthoDB" id="7180956at2759"/>
<protein>
    <recommendedName>
        <fullName evidence="6">Ommochrome-binding protein-like</fullName>
    </recommendedName>
</protein>
<feature type="chain" id="PRO_5036272943" description="Ommochrome-binding protein-like" evidence="1">
    <location>
        <begin position="18"/>
        <end position="309"/>
    </location>
</feature>
<dbReference type="Proteomes" id="UP000494256">
    <property type="component" value="Unassembled WGS sequence"/>
</dbReference>
<evidence type="ECO:0000313" key="4">
    <source>
        <dbReference type="Proteomes" id="UP000494106"/>
    </source>
</evidence>
<evidence type="ECO:0008006" key="6">
    <source>
        <dbReference type="Google" id="ProtNLM"/>
    </source>
</evidence>
<reference evidence="4 5" key="1">
    <citation type="submission" date="2020-04" db="EMBL/GenBank/DDBJ databases">
        <authorList>
            <person name="Wallbank WR R."/>
            <person name="Pardo Diaz C."/>
            <person name="Kozak K."/>
            <person name="Martin S."/>
            <person name="Jiggins C."/>
            <person name="Moest M."/>
            <person name="Warren A I."/>
            <person name="Byers J.R.P. K."/>
            <person name="Montejo-Kovacevich G."/>
            <person name="Yen C E."/>
        </authorList>
    </citation>
    <scope>NUCLEOTIDE SEQUENCE [LARGE SCALE GENOMIC DNA]</scope>
</reference>
<sequence length="309" mass="35624">MHTKLFALLLLVSRTIAGKGTKSMVKCDGQIFRQTYFDKYTLFEGLGKPYNLMMHKYTGNLFFSHTIQNGTKIDFGIMSCHVETRNCINIDGVPGGHAIAYDRGNKAVYFGGHNGIYNYNVRKNKLKFFGAKGRSIWGLFIRRNFYYIEYPSQQLYIYNAGKFKQVKEAIGIEIDNFFVTRRFEIYYTNKTGVYKLEKPSKPPKVLSKKIIVSQITQDIYGDLYFCANDGIYIEDRRSEMIMKVADIHQPYGITFVRIVTNRGETNQLIYSDATSIYILLPSEHKDMCYKAITKAQKNSNTTRSTTKNP</sequence>
<dbReference type="InterPro" id="IPR015943">
    <property type="entry name" value="WD40/YVTN_repeat-like_dom_sf"/>
</dbReference>
<feature type="signal peptide" evidence="1">
    <location>
        <begin position="1"/>
        <end position="17"/>
    </location>
</feature>
<dbReference type="AlphaFoldDB" id="A0A8S0ZFP2"/>